<gene>
    <name evidence="4" type="ORF">AA0115_g10634</name>
    <name evidence="5" type="ORF">AA0119_g8416</name>
</gene>
<dbReference type="GO" id="GO:0044550">
    <property type="term" value="P:secondary metabolite biosynthetic process"/>
    <property type="evidence" value="ECO:0007669"/>
    <property type="project" value="TreeGrafter"/>
</dbReference>
<dbReference type="GO" id="GO:0006633">
    <property type="term" value="P:fatty acid biosynthetic process"/>
    <property type="evidence" value="ECO:0007669"/>
    <property type="project" value="TreeGrafter"/>
</dbReference>
<evidence type="ECO:0000313" key="4">
    <source>
        <dbReference type="EMBL" id="RYN19689.1"/>
    </source>
</evidence>
<organism evidence="4 6">
    <name type="scientific">Alternaria tenuissima</name>
    <dbReference type="NCBI Taxonomy" id="119927"/>
    <lineage>
        <taxon>Eukaryota</taxon>
        <taxon>Fungi</taxon>
        <taxon>Dikarya</taxon>
        <taxon>Ascomycota</taxon>
        <taxon>Pezizomycotina</taxon>
        <taxon>Dothideomycetes</taxon>
        <taxon>Pleosporomycetidae</taxon>
        <taxon>Pleosporales</taxon>
        <taxon>Pleosporineae</taxon>
        <taxon>Pleosporaceae</taxon>
        <taxon>Alternaria</taxon>
        <taxon>Alternaria sect. Alternaria</taxon>
        <taxon>Alternaria alternata complex</taxon>
    </lineage>
</organism>
<reference evidence="4 7" key="2">
    <citation type="journal article" date="2019" name="bioRxiv">
        <title>Genomics, evolutionary history and diagnostics of the Alternaria alternata species group including apple and Asian pear pathotypes.</title>
        <authorList>
            <person name="Armitage A.D."/>
            <person name="Cockerton H.M."/>
            <person name="Sreenivasaprasad S."/>
            <person name="Woodhall J.W."/>
            <person name="Lane C.R."/>
            <person name="Harrison R.J."/>
            <person name="Clarkson J.P."/>
        </authorList>
    </citation>
    <scope>NUCLEOTIDE SEQUENCE</scope>
    <source>
        <strain evidence="4">FERA 1164</strain>
        <strain evidence="7">FERA 635</strain>
    </source>
</reference>
<dbReference type="Proteomes" id="UP000292340">
    <property type="component" value="Unassembled WGS sequence"/>
</dbReference>
<dbReference type="InterPro" id="IPR036291">
    <property type="entry name" value="NAD(P)-bd_dom_sf"/>
</dbReference>
<keyword evidence="1" id="KW-0596">Phosphopantetheine</keyword>
<dbReference type="SMART" id="SM00823">
    <property type="entry name" value="PKS_PP"/>
    <property type="match status" value="1"/>
</dbReference>
<comment type="caution">
    <text evidence="4">The sequence shown here is derived from an EMBL/GenBank/DDBJ whole genome shotgun (WGS) entry which is preliminary data.</text>
</comment>
<evidence type="ECO:0000313" key="6">
    <source>
        <dbReference type="Proteomes" id="UP000292340"/>
    </source>
</evidence>
<protein>
    <recommendedName>
        <fullName evidence="3">Carrier domain-containing protein</fullName>
    </recommendedName>
</protein>
<keyword evidence="2" id="KW-0597">Phosphoprotein</keyword>
<dbReference type="InterPro" id="IPR036736">
    <property type="entry name" value="ACP-like_sf"/>
</dbReference>
<evidence type="ECO:0000313" key="7">
    <source>
        <dbReference type="Proteomes" id="UP000293195"/>
    </source>
</evidence>
<feature type="domain" description="Carrier" evidence="3">
    <location>
        <begin position="191"/>
        <end position="268"/>
    </location>
</feature>
<evidence type="ECO:0000256" key="2">
    <source>
        <dbReference type="ARBA" id="ARBA00022553"/>
    </source>
</evidence>
<dbReference type="EMBL" id="PDXB01000041">
    <property type="protein sequence ID" value="RYN19689.1"/>
    <property type="molecule type" value="Genomic_DNA"/>
</dbReference>
<dbReference type="Gene3D" id="3.40.50.720">
    <property type="entry name" value="NAD(P)-binding Rossmann-like Domain"/>
    <property type="match status" value="1"/>
</dbReference>
<dbReference type="InterPro" id="IPR013968">
    <property type="entry name" value="PKS_KR"/>
</dbReference>
<sequence>MTHAQWKKTIDSKVKSSWNLHALLPNDPDFFILLSSAAGVLGNAGQSNYAAGCTFQDALSSFRKSQGRKAVSIDLGLMSTVGFVAENEDVRKTLERYQGLRAIDEEEFLAFMDILCDPEHPPNLSTINGQVTMGITTPADLALDNGTMPMEHMHQSLFAYFVQTEAMASSSMQANGVNSAALFRQAESVEDMDRIVVESLVRKIARALSMSLEDVDTDKALHLYGVDSLVAVEIRNWITKEFMADVPVFELMSGKSILAIAQLVTKNSQIRKTVAKA</sequence>
<dbReference type="GO" id="GO:0031177">
    <property type="term" value="F:phosphopantetheine binding"/>
    <property type="evidence" value="ECO:0007669"/>
    <property type="project" value="InterPro"/>
</dbReference>
<dbReference type="GO" id="GO:0004312">
    <property type="term" value="F:fatty acid synthase activity"/>
    <property type="evidence" value="ECO:0007669"/>
    <property type="project" value="TreeGrafter"/>
</dbReference>
<dbReference type="Gene3D" id="1.10.1200.10">
    <property type="entry name" value="ACP-like"/>
    <property type="match status" value="1"/>
</dbReference>
<dbReference type="InterPro" id="IPR057326">
    <property type="entry name" value="KR_dom"/>
</dbReference>
<keyword evidence="7" id="KW-1185">Reference proteome</keyword>
<dbReference type="EMBL" id="PDXF01000039">
    <property type="protein sequence ID" value="RYN95674.1"/>
    <property type="molecule type" value="Genomic_DNA"/>
</dbReference>
<dbReference type="SMART" id="SM00822">
    <property type="entry name" value="PKS_KR"/>
    <property type="match status" value="1"/>
</dbReference>
<dbReference type="SUPFAM" id="SSF47336">
    <property type="entry name" value="ACP-like"/>
    <property type="match status" value="1"/>
</dbReference>
<reference evidence="4" key="1">
    <citation type="submission" date="2017-10" db="EMBL/GenBank/DDBJ databases">
        <authorList>
            <person name="Armitage A.D."/>
            <person name="Barbara D.J."/>
            <person name="Woodhall J.W."/>
            <person name="Sreenivasaprasad S."/>
            <person name="Lane C.R."/>
            <person name="Clarkson J.P."/>
            <person name="Harrison R.J."/>
        </authorList>
    </citation>
    <scope>NUCLEOTIDE SEQUENCE</scope>
    <source>
        <strain evidence="4">FERA 1164</strain>
        <strain evidence="5">FERA 635</strain>
    </source>
</reference>
<dbReference type="InterPro" id="IPR050091">
    <property type="entry name" value="PKS_NRPS_Biosynth_Enz"/>
</dbReference>
<dbReference type="AlphaFoldDB" id="A0AB37W4U2"/>
<name>A0AB37W4U2_9PLEO</name>
<dbReference type="PANTHER" id="PTHR43775:SF29">
    <property type="entry name" value="ASPERFURANONE POLYKETIDE SYNTHASE AFOG-RELATED"/>
    <property type="match status" value="1"/>
</dbReference>
<accession>A0AB37W4U2</accession>
<dbReference type="Proteomes" id="UP000293195">
    <property type="component" value="Unassembled WGS sequence"/>
</dbReference>
<dbReference type="InterPro" id="IPR009081">
    <property type="entry name" value="PP-bd_ACP"/>
</dbReference>
<dbReference type="SUPFAM" id="SSF51735">
    <property type="entry name" value="NAD(P)-binding Rossmann-fold domains"/>
    <property type="match status" value="1"/>
</dbReference>
<dbReference type="Pfam" id="PF08659">
    <property type="entry name" value="KR"/>
    <property type="match status" value="1"/>
</dbReference>
<dbReference type="PANTHER" id="PTHR43775">
    <property type="entry name" value="FATTY ACID SYNTHASE"/>
    <property type="match status" value="1"/>
</dbReference>
<dbReference type="PROSITE" id="PS00012">
    <property type="entry name" value="PHOSPHOPANTETHEINE"/>
    <property type="match status" value="1"/>
</dbReference>
<proteinExistence type="predicted"/>
<dbReference type="InterPro" id="IPR020806">
    <property type="entry name" value="PKS_PP-bd"/>
</dbReference>
<evidence type="ECO:0000259" key="3">
    <source>
        <dbReference type="PROSITE" id="PS50075"/>
    </source>
</evidence>
<evidence type="ECO:0000313" key="5">
    <source>
        <dbReference type="EMBL" id="RYN95674.1"/>
    </source>
</evidence>
<dbReference type="InterPro" id="IPR006162">
    <property type="entry name" value="Ppantetheine_attach_site"/>
</dbReference>
<evidence type="ECO:0000256" key="1">
    <source>
        <dbReference type="ARBA" id="ARBA00022450"/>
    </source>
</evidence>
<dbReference type="PROSITE" id="PS50075">
    <property type="entry name" value="CARRIER"/>
    <property type="match status" value="1"/>
</dbReference>
<dbReference type="Pfam" id="PF23297">
    <property type="entry name" value="ACP_SdgA_C"/>
    <property type="match status" value="1"/>
</dbReference>